<feature type="region of interest" description="Disordered" evidence="1">
    <location>
        <begin position="69"/>
        <end position="120"/>
    </location>
</feature>
<dbReference type="KEGG" id="dpp:DICPUDRAFT_84150"/>
<dbReference type="InParanoid" id="F1A1Q7"/>
<reference evidence="3" key="1">
    <citation type="journal article" date="2011" name="Genome Biol.">
        <title>Comparative genomics of the social amoebae Dictyostelium discoideum and Dictyostelium purpureum.</title>
        <authorList>
            <consortium name="US DOE Joint Genome Institute (JGI-PGF)"/>
            <person name="Sucgang R."/>
            <person name="Kuo A."/>
            <person name="Tian X."/>
            <person name="Salerno W."/>
            <person name="Parikh A."/>
            <person name="Feasley C.L."/>
            <person name="Dalin E."/>
            <person name="Tu H."/>
            <person name="Huang E."/>
            <person name="Barry K."/>
            <person name="Lindquist E."/>
            <person name="Shapiro H."/>
            <person name="Bruce D."/>
            <person name="Schmutz J."/>
            <person name="Salamov A."/>
            <person name="Fey P."/>
            <person name="Gaudet P."/>
            <person name="Anjard C."/>
            <person name="Babu M.M."/>
            <person name="Basu S."/>
            <person name="Bushmanova Y."/>
            <person name="van der Wel H."/>
            <person name="Katoh-Kurasawa M."/>
            <person name="Dinh C."/>
            <person name="Coutinho P.M."/>
            <person name="Saito T."/>
            <person name="Elias M."/>
            <person name="Schaap P."/>
            <person name="Kay R.R."/>
            <person name="Henrissat B."/>
            <person name="Eichinger L."/>
            <person name="Rivero F."/>
            <person name="Putnam N.H."/>
            <person name="West C.M."/>
            <person name="Loomis W.F."/>
            <person name="Chisholm R.L."/>
            <person name="Shaulsky G."/>
            <person name="Strassmann J.E."/>
            <person name="Queller D.C."/>
            <person name="Kuspa A."/>
            <person name="Grigoriev I.V."/>
        </authorList>
    </citation>
    <scope>NUCLEOTIDE SEQUENCE [LARGE SCALE GENOMIC DNA]</scope>
    <source>
        <strain evidence="3">QSDP1</strain>
    </source>
</reference>
<evidence type="ECO:0000256" key="1">
    <source>
        <dbReference type="SAM" id="MobiDB-lite"/>
    </source>
</evidence>
<dbReference type="RefSeq" id="XP_003293601.1">
    <property type="nucleotide sequence ID" value="XM_003293553.1"/>
</dbReference>
<proteinExistence type="predicted"/>
<evidence type="ECO:0000313" key="2">
    <source>
        <dbReference type="EMBL" id="EGC29864.1"/>
    </source>
</evidence>
<evidence type="ECO:0000313" key="3">
    <source>
        <dbReference type="Proteomes" id="UP000001064"/>
    </source>
</evidence>
<organism evidence="2 3">
    <name type="scientific">Dictyostelium purpureum</name>
    <name type="common">Slime mold</name>
    <dbReference type="NCBI Taxonomy" id="5786"/>
    <lineage>
        <taxon>Eukaryota</taxon>
        <taxon>Amoebozoa</taxon>
        <taxon>Evosea</taxon>
        <taxon>Eumycetozoa</taxon>
        <taxon>Dictyostelia</taxon>
        <taxon>Dictyosteliales</taxon>
        <taxon>Dictyosteliaceae</taxon>
        <taxon>Dictyostelium</taxon>
    </lineage>
</organism>
<gene>
    <name evidence="2" type="ORF">DICPUDRAFT_84150</name>
</gene>
<dbReference type="GeneID" id="10504927"/>
<dbReference type="EMBL" id="GL871383">
    <property type="protein sequence ID" value="EGC29864.1"/>
    <property type="molecule type" value="Genomic_DNA"/>
</dbReference>
<accession>F1A1Q7</accession>
<protein>
    <submittedName>
        <fullName evidence="2">Uncharacterized protein</fullName>
    </submittedName>
</protein>
<dbReference type="Proteomes" id="UP000001064">
    <property type="component" value="Unassembled WGS sequence"/>
</dbReference>
<keyword evidence="3" id="KW-1185">Reference proteome</keyword>
<dbReference type="VEuPathDB" id="AmoebaDB:DICPUDRAFT_84150"/>
<dbReference type="AlphaFoldDB" id="F1A1Q7"/>
<name>F1A1Q7_DICPU</name>
<sequence>MEIERKNYIMNMDNINYNINNSNNTSIATIINPNSNNTSIATNINPNNIKSHDTCNDNNREQNKIIISSSSSPIASSEQFEGTKNKSNSDNINTSNNNNNDNINNNINNKSISDNITTQPKLKNKPKTIYFYSSMGDKDYYSSISSYFASNLPIIKQETKNSNVLILEKFNNSMDTADSDGDNDSDSSSGSQSDKKKTILYIKSCGARRLNYDSFQNDIESLASNQNHIVILVIILIGSNAEAILIDYPGYKIFFNTFQNKVCENDFNKESLKTLCRLIN</sequence>
<feature type="compositionally biased region" description="Low complexity" evidence="1">
    <location>
        <begin position="85"/>
        <end position="117"/>
    </location>
</feature>